<feature type="domain" description="DUF569" evidence="1">
    <location>
        <begin position="1"/>
        <end position="137"/>
    </location>
</feature>
<feature type="domain" description="DUF569" evidence="2">
    <location>
        <begin position="404"/>
        <end position="481"/>
    </location>
</feature>
<evidence type="ECO:0000313" key="4">
    <source>
        <dbReference type="Proteomes" id="UP001408789"/>
    </source>
</evidence>
<proteinExistence type="predicted"/>
<reference evidence="3 4" key="1">
    <citation type="submission" date="2024-04" db="EMBL/GenBank/DDBJ databases">
        <title>The reference genome of an endangered Asteraceae, Deinandra increscens subsp. villosa, native to the Central Coast of California.</title>
        <authorList>
            <person name="Guilliams M."/>
            <person name="Hasenstab-Lehman K."/>
            <person name="Meyer R."/>
            <person name="Mcevoy S."/>
        </authorList>
    </citation>
    <scope>NUCLEOTIDE SEQUENCE [LARGE SCALE GENOMIC DNA]</scope>
    <source>
        <tissue evidence="3">Leaf</tissue>
    </source>
</reference>
<dbReference type="Gene3D" id="2.80.10.50">
    <property type="match status" value="2"/>
</dbReference>
<protein>
    <recommendedName>
        <fullName evidence="5">Actin cross-linking</fullName>
    </recommendedName>
</protein>
<dbReference type="Proteomes" id="UP001408789">
    <property type="component" value="Unassembled WGS sequence"/>
</dbReference>
<dbReference type="PANTHER" id="PTHR31205">
    <property type="entry name" value="ACTIN CROSS-LINKING PROTEIN (DUF569)"/>
    <property type="match status" value="1"/>
</dbReference>
<keyword evidence="4" id="KW-1185">Reference proteome</keyword>
<dbReference type="Pfam" id="PF22932">
    <property type="entry name" value="Ubiq_DUF_assoc"/>
    <property type="match status" value="1"/>
</dbReference>
<accession>A0AAP0GWV7</accession>
<dbReference type="Pfam" id="PF04601">
    <property type="entry name" value="DUF569"/>
    <property type="match status" value="2"/>
</dbReference>
<dbReference type="InterPro" id="IPR007679">
    <property type="entry name" value="DUF569"/>
</dbReference>
<name>A0AAP0GWV7_9ASTR</name>
<evidence type="ECO:0008006" key="5">
    <source>
        <dbReference type="Google" id="ProtNLM"/>
    </source>
</evidence>
<dbReference type="SUPFAM" id="SSF50405">
    <property type="entry name" value="Actin-crosslinking proteins"/>
    <property type="match status" value="2"/>
</dbReference>
<evidence type="ECO:0000259" key="1">
    <source>
        <dbReference type="Pfam" id="PF04601"/>
    </source>
</evidence>
<dbReference type="InterPro" id="IPR054726">
    <property type="entry name" value="Ubiq_DUF569-assoc"/>
</dbReference>
<dbReference type="PANTHER" id="PTHR31205:SF69">
    <property type="entry name" value="ACTIN CROSS-LINKING PROTEIN (DUF569)"/>
    <property type="match status" value="1"/>
</dbReference>
<dbReference type="AlphaFoldDB" id="A0AAP0GWV7"/>
<dbReference type="InterPro" id="IPR008999">
    <property type="entry name" value="Actin-crosslinking"/>
</dbReference>
<feature type="domain" description="DUF569" evidence="1">
    <location>
        <begin position="200"/>
        <end position="345"/>
    </location>
</feature>
<gene>
    <name evidence="3" type="ORF">SSX86_017287</name>
</gene>
<sequence>MEFFEKSVAVRLKTHHHKYLVAGDDQITVRQSLSAAETRRARWLIEHVDSNSHVIRLKSCYGNYLTASNTPFLKGKKVIQSLPENARDLAIEWQPVRDGFQVKLKTSSGTYLRANGAMPPWRNTVTHDGGFTHNWILFDVEAVEVPEDEEFVDYLAMVTSFSSVSDEISGLEFGSPASIHSSSFSPRTPVFSTKKKPSVMDFFRNAKAVRLKNHHHKYLYADEDQESVSQDRTAASKNNRWAVEFVTDSQDDNVTIIRLKSCYNKYLTASNQPFLLGMTGRKVLQTAPARLDSSVEWEPVREGGQVKLRTRYGQFLRANGGLPPWRNSVTHDVPHRTATQEWVLWDVDVVDIVVQSPAPRPPPPLVYHSDSFTSTDSSSPTVSSANLQTFAVQESSAAKMEEGRAIYYHVVSDEYGEVDENAQGFCINFKGNDVHELTIKLEEETGLRGISVCTRSPLNGNLYPLRLQLPPNNVAMKVVVVPNSSSQDE</sequence>
<dbReference type="FunFam" id="2.80.10.50:FF:000067">
    <property type="entry name" value="BnaC05g19630D protein"/>
    <property type="match status" value="1"/>
</dbReference>
<evidence type="ECO:0000313" key="3">
    <source>
        <dbReference type="EMBL" id="KAK9063417.1"/>
    </source>
</evidence>
<comment type="caution">
    <text evidence="3">The sequence shown here is derived from an EMBL/GenBank/DDBJ whole genome shotgun (WGS) entry which is preliminary data.</text>
</comment>
<dbReference type="EMBL" id="JBCNJP010000018">
    <property type="protein sequence ID" value="KAK9063417.1"/>
    <property type="molecule type" value="Genomic_DNA"/>
</dbReference>
<dbReference type="CDD" id="cd23340">
    <property type="entry name" value="beta-trefoil_FSCN_ACP-like"/>
    <property type="match status" value="2"/>
</dbReference>
<evidence type="ECO:0000259" key="2">
    <source>
        <dbReference type="Pfam" id="PF22932"/>
    </source>
</evidence>
<organism evidence="3 4">
    <name type="scientific">Deinandra increscens subsp. villosa</name>
    <dbReference type="NCBI Taxonomy" id="3103831"/>
    <lineage>
        <taxon>Eukaryota</taxon>
        <taxon>Viridiplantae</taxon>
        <taxon>Streptophyta</taxon>
        <taxon>Embryophyta</taxon>
        <taxon>Tracheophyta</taxon>
        <taxon>Spermatophyta</taxon>
        <taxon>Magnoliopsida</taxon>
        <taxon>eudicotyledons</taxon>
        <taxon>Gunneridae</taxon>
        <taxon>Pentapetalae</taxon>
        <taxon>asterids</taxon>
        <taxon>campanulids</taxon>
        <taxon>Asterales</taxon>
        <taxon>Asteraceae</taxon>
        <taxon>Asteroideae</taxon>
        <taxon>Heliantheae alliance</taxon>
        <taxon>Madieae</taxon>
        <taxon>Madiinae</taxon>
        <taxon>Deinandra</taxon>
    </lineage>
</organism>